<evidence type="ECO:0000256" key="5">
    <source>
        <dbReference type="ARBA" id="ARBA00023242"/>
    </source>
</evidence>
<evidence type="ECO:0000256" key="4">
    <source>
        <dbReference type="ARBA" id="ARBA00023163"/>
    </source>
</evidence>
<evidence type="ECO:0000256" key="3">
    <source>
        <dbReference type="ARBA" id="ARBA00023015"/>
    </source>
</evidence>
<dbReference type="Proteomes" id="UP000014074">
    <property type="component" value="Unassembled WGS sequence"/>
</dbReference>
<gene>
    <name evidence="6" type="ORF">UCRPA7_8275</name>
</gene>
<dbReference type="AlphaFoldDB" id="R8BAD7"/>
<dbReference type="GO" id="GO:0046872">
    <property type="term" value="F:metal ion binding"/>
    <property type="evidence" value="ECO:0007669"/>
    <property type="project" value="UniProtKB-KW"/>
</dbReference>
<dbReference type="eggNOG" id="ENOG502S073">
    <property type="taxonomic scope" value="Eukaryota"/>
</dbReference>
<evidence type="ECO:0000256" key="1">
    <source>
        <dbReference type="ARBA" id="ARBA00022723"/>
    </source>
</evidence>
<evidence type="ECO:0000313" key="6">
    <source>
        <dbReference type="EMBL" id="EON96237.1"/>
    </source>
</evidence>
<reference evidence="7" key="1">
    <citation type="journal article" date="2013" name="Genome Announc.">
        <title>Draft genome sequence of the ascomycete Phaeoacremonium aleophilum strain UCR-PA7, a causal agent of the esca disease complex in grapevines.</title>
        <authorList>
            <person name="Blanco-Ulate B."/>
            <person name="Rolshausen P."/>
            <person name="Cantu D."/>
        </authorList>
    </citation>
    <scope>NUCLEOTIDE SEQUENCE [LARGE SCALE GENOMIC DNA]</scope>
    <source>
        <strain evidence="7">UCR-PA7</strain>
    </source>
</reference>
<name>R8BAD7_PHAM7</name>
<dbReference type="HOGENOM" id="CLU_044368_1_0_1"/>
<dbReference type="EMBL" id="KB933351">
    <property type="protein sequence ID" value="EON96237.1"/>
    <property type="molecule type" value="Genomic_DNA"/>
</dbReference>
<dbReference type="PANTHER" id="PTHR47660:SF3">
    <property type="entry name" value="FINGER DOMAIN PROTEIN, PUTATIVE (AFU_ORTHOLOGUE AFUA_4G03310)-RELATED"/>
    <property type="match status" value="1"/>
</dbReference>
<keyword evidence="7" id="KW-1185">Reference proteome</keyword>
<keyword evidence="5" id="KW-0539">Nucleus</keyword>
<keyword evidence="4" id="KW-0804">Transcription</keyword>
<sequence length="249" mass="29228">MLRRQTFPPFIHKHWHRSAIPEKLATCMSIAQLFASRTPETRPFLWRTVDAEERRMREEMENYTEHDILPAVQALIIYMIMALIDQYDGTAARGVRMIQTFQAMTIKFREMLGSACFAESEQQRPSVSWEDWVFQESRRRLANIWFVINRVITADAQLPCPDLNAYREMPLSTGKAMWEARSREEWETERAFFQASLLHTDMWKFRSLIEARRQPHSPLNAAKLDAWEAETDKMGVLMNIAVSLLDNIS</sequence>
<keyword evidence="3" id="KW-0805">Transcription regulation</keyword>
<evidence type="ECO:0000313" key="7">
    <source>
        <dbReference type="Proteomes" id="UP000014074"/>
    </source>
</evidence>
<evidence type="ECO:0000256" key="2">
    <source>
        <dbReference type="ARBA" id="ARBA00022833"/>
    </source>
</evidence>
<organism evidence="6 7">
    <name type="scientific">Phaeoacremonium minimum (strain UCR-PA7)</name>
    <name type="common">Esca disease fungus</name>
    <name type="synonym">Togninia minima</name>
    <dbReference type="NCBI Taxonomy" id="1286976"/>
    <lineage>
        <taxon>Eukaryota</taxon>
        <taxon>Fungi</taxon>
        <taxon>Dikarya</taxon>
        <taxon>Ascomycota</taxon>
        <taxon>Pezizomycotina</taxon>
        <taxon>Sordariomycetes</taxon>
        <taxon>Sordariomycetidae</taxon>
        <taxon>Togniniales</taxon>
        <taxon>Togniniaceae</taxon>
        <taxon>Phaeoacremonium</taxon>
    </lineage>
</organism>
<dbReference type="OrthoDB" id="5423818at2759"/>
<proteinExistence type="predicted"/>
<keyword evidence="1" id="KW-0479">Metal-binding</keyword>
<dbReference type="KEGG" id="tmn:UCRPA7_8275"/>
<dbReference type="RefSeq" id="XP_007918983.1">
    <property type="nucleotide sequence ID" value="XM_007920792.1"/>
</dbReference>
<dbReference type="PANTHER" id="PTHR47660">
    <property type="entry name" value="TRANSCRIPTION FACTOR WITH C2H2 AND ZN(2)-CYS(6) DNA BINDING DOMAIN (EUROFUNG)-RELATED-RELATED"/>
    <property type="match status" value="1"/>
</dbReference>
<dbReference type="GeneID" id="19329111"/>
<protein>
    <submittedName>
        <fullName evidence="6">Putative c6 finger domain protein</fullName>
    </submittedName>
</protein>
<keyword evidence="2" id="KW-0862">Zinc</keyword>
<accession>R8BAD7</accession>